<evidence type="ECO:0000313" key="2">
    <source>
        <dbReference type="Proteomes" id="UP001140562"/>
    </source>
</evidence>
<comment type="caution">
    <text evidence="1">The sequence shown here is derived from an EMBL/GenBank/DDBJ whole genome shotgun (WGS) entry which is preliminary data.</text>
</comment>
<organism evidence="1 2">
    <name type="scientific">Didymella glomerata</name>
    <dbReference type="NCBI Taxonomy" id="749621"/>
    <lineage>
        <taxon>Eukaryota</taxon>
        <taxon>Fungi</taxon>
        <taxon>Dikarya</taxon>
        <taxon>Ascomycota</taxon>
        <taxon>Pezizomycotina</taxon>
        <taxon>Dothideomycetes</taxon>
        <taxon>Pleosporomycetidae</taxon>
        <taxon>Pleosporales</taxon>
        <taxon>Pleosporineae</taxon>
        <taxon>Didymellaceae</taxon>
        <taxon>Didymella</taxon>
    </lineage>
</organism>
<protein>
    <submittedName>
        <fullName evidence="1">Uncharacterized protein</fullName>
    </submittedName>
</protein>
<keyword evidence="2" id="KW-1185">Reference proteome</keyword>
<gene>
    <name evidence="1" type="ORF">N0V87_005692</name>
</gene>
<name>A0A9W8WY41_9PLEO</name>
<dbReference type="AlphaFoldDB" id="A0A9W8WY41"/>
<sequence length="234" mass="26674">MSNRILLHVDSDFASRLSQISPALRRALLHLNELHPEDFELVARALSNRYADPYEAPSFRFLNLPAELRLQVAAYAVTNGDAWPLKFCWTAYKPDDRVGSFVTALYQQLSLDELTARVCAMRFSHAEARGLIWANNALVFDQRPVKCVTDADLPEVQEHSASDGYKHILETFPYALTHYPEAFLKTHHVVFETFLSEWIGPERGDTAFRVHVLARMIALAASLPNVTFRFRDIN</sequence>
<dbReference type="OrthoDB" id="3799631at2759"/>
<dbReference type="Proteomes" id="UP001140562">
    <property type="component" value="Unassembled WGS sequence"/>
</dbReference>
<proteinExistence type="predicted"/>
<accession>A0A9W8WY41</accession>
<reference evidence="1" key="1">
    <citation type="submission" date="2022-10" db="EMBL/GenBank/DDBJ databases">
        <title>Tapping the CABI collections for fungal endophytes: first genome assemblies for Collariella, Neodidymelliopsis, Ascochyta clinopodiicola, Didymella pomorum, Didymosphaeria variabile, Neocosmospora piperis and Neocucurbitaria cava.</title>
        <authorList>
            <person name="Hill R."/>
        </authorList>
    </citation>
    <scope>NUCLEOTIDE SEQUENCE</scope>
    <source>
        <strain evidence="1">IMI 360193</strain>
    </source>
</reference>
<evidence type="ECO:0000313" key="1">
    <source>
        <dbReference type="EMBL" id="KAJ4336111.1"/>
    </source>
</evidence>
<dbReference type="EMBL" id="JAPEUV010000053">
    <property type="protein sequence ID" value="KAJ4336111.1"/>
    <property type="molecule type" value="Genomic_DNA"/>
</dbReference>